<accession>A0A084F1M5</accession>
<reference evidence="5 6" key="1">
    <citation type="submission" date="2014-02" db="EMBL/GenBank/DDBJ databases">
        <title>Genome sequence of Ureaplasma diversum strain 246.</title>
        <authorList>
            <person name="Sirand-Pugnet P."/>
            <person name="Breton M."/>
            <person name="Dordet-Frisoni E."/>
            <person name="Baranowski E."/>
            <person name="Barre A."/>
            <person name="Couture C."/>
            <person name="Dupuy V."/>
            <person name="Gaurivaud P."/>
            <person name="Jacob D."/>
            <person name="Lemaitre C."/>
            <person name="Manso-Silvan L."/>
            <person name="Nikolski M."/>
            <person name="Nouvel L.-X."/>
            <person name="Poumarat F."/>
            <person name="Tardy F."/>
            <person name="Thebault P."/>
            <person name="Theil S."/>
            <person name="Citti C."/>
            <person name="Thiaucourt F."/>
            <person name="Blanchard A."/>
        </authorList>
    </citation>
    <scope>NUCLEOTIDE SEQUENCE [LARGE SCALE GENOMIC DNA]</scope>
    <source>
        <strain evidence="5 6">NCTC 246</strain>
    </source>
</reference>
<dbReference type="GO" id="GO:0003697">
    <property type="term" value="F:single-stranded DNA binding"/>
    <property type="evidence" value="ECO:0007669"/>
    <property type="project" value="UniProtKB-UniRule"/>
</dbReference>
<dbReference type="RefSeq" id="WP_038101457.1">
    <property type="nucleotide sequence ID" value="NZ_JFDP01000002.1"/>
</dbReference>
<keyword evidence="1 2" id="KW-0238">DNA-binding</keyword>
<evidence type="ECO:0000313" key="5">
    <source>
        <dbReference type="EMBL" id="KEZ24117.1"/>
    </source>
</evidence>
<dbReference type="InterPro" id="IPR012340">
    <property type="entry name" value="NA-bd_OB-fold"/>
</dbReference>
<dbReference type="GO" id="GO:0009295">
    <property type="term" value="C:nucleoid"/>
    <property type="evidence" value="ECO:0007669"/>
    <property type="project" value="TreeGrafter"/>
</dbReference>
<dbReference type="InterPro" id="IPR011344">
    <property type="entry name" value="ssDNA-bd"/>
</dbReference>
<evidence type="ECO:0000256" key="1">
    <source>
        <dbReference type="ARBA" id="ARBA00023125"/>
    </source>
</evidence>
<feature type="region of interest" description="Disordered" evidence="4">
    <location>
        <begin position="124"/>
        <end position="162"/>
    </location>
</feature>
<comment type="caution">
    <text evidence="2">Lacks conserved residue(s) required for the propagation of feature annotation.</text>
</comment>
<organism evidence="5 6">
    <name type="scientific">Ureaplasma diversum NCTC 246</name>
    <dbReference type="NCBI Taxonomy" id="1188241"/>
    <lineage>
        <taxon>Bacteria</taxon>
        <taxon>Bacillati</taxon>
        <taxon>Mycoplasmatota</taxon>
        <taxon>Mycoplasmoidales</taxon>
        <taxon>Mycoplasmoidaceae</taxon>
        <taxon>Ureaplasma</taxon>
    </lineage>
</organism>
<comment type="subunit">
    <text evidence="2">Homotetramer.</text>
</comment>
<dbReference type="PANTHER" id="PTHR10302">
    <property type="entry name" value="SINGLE-STRANDED DNA-BINDING PROTEIN"/>
    <property type="match status" value="1"/>
</dbReference>
<dbReference type="InterPro" id="IPR000424">
    <property type="entry name" value="Primosome_PriB/ssb"/>
</dbReference>
<gene>
    <name evidence="5" type="primary">ssb</name>
    <name evidence="5" type="ORF">UDIV_0030</name>
</gene>
<sequence length="162" mass="17914">MLNRVFLVGRLSQDPRPSTSTQGLSICNFSIAVDGPTRNMPTSFINCVAFAKSADFINQYIKKGDPLVVEGALQSRSYVNKSGQTVYVTEVVANNVQGLGSRKNDQYNPVNDNVKQNNNFDYNIGSYSNTNPNTTYNNSSSNQSSNDDLSDEQSMWMDSLDE</sequence>
<proteinExistence type="inferred from homology"/>
<dbReference type="PIRSF" id="PIRSF002070">
    <property type="entry name" value="SSB"/>
    <property type="match status" value="1"/>
</dbReference>
<dbReference type="SUPFAM" id="SSF50249">
    <property type="entry name" value="Nucleic acid-binding proteins"/>
    <property type="match status" value="1"/>
</dbReference>
<dbReference type="PANTHER" id="PTHR10302:SF27">
    <property type="entry name" value="SINGLE-STRANDED DNA-BINDING PROTEIN"/>
    <property type="match status" value="1"/>
</dbReference>
<dbReference type="GO" id="GO:0006260">
    <property type="term" value="P:DNA replication"/>
    <property type="evidence" value="ECO:0007669"/>
    <property type="project" value="InterPro"/>
</dbReference>
<dbReference type="AlphaFoldDB" id="A0A084F1M5"/>
<dbReference type="Proteomes" id="UP000028537">
    <property type="component" value="Unassembled WGS sequence"/>
</dbReference>
<name>A0A084F1M5_9BACT</name>
<dbReference type="CDD" id="cd04496">
    <property type="entry name" value="SSB_OBF"/>
    <property type="match status" value="1"/>
</dbReference>
<evidence type="ECO:0000256" key="4">
    <source>
        <dbReference type="SAM" id="MobiDB-lite"/>
    </source>
</evidence>
<protein>
    <recommendedName>
        <fullName evidence="2 3">Single-stranded DNA-binding protein</fullName>
        <shortName evidence="2">SSB</shortName>
    </recommendedName>
</protein>
<dbReference type="HAMAP" id="MF_00984">
    <property type="entry name" value="SSB"/>
    <property type="match status" value="1"/>
</dbReference>
<evidence type="ECO:0000256" key="2">
    <source>
        <dbReference type="HAMAP-Rule" id="MF_00984"/>
    </source>
</evidence>
<comment type="caution">
    <text evidence="5">The sequence shown here is derived from an EMBL/GenBank/DDBJ whole genome shotgun (WGS) entry which is preliminary data.</text>
</comment>
<dbReference type="NCBIfam" id="TIGR00621">
    <property type="entry name" value="ssb"/>
    <property type="match status" value="1"/>
</dbReference>
<feature type="compositionally biased region" description="Low complexity" evidence="4">
    <location>
        <begin position="124"/>
        <end position="146"/>
    </location>
</feature>
<dbReference type="EMBL" id="JFDP01000002">
    <property type="protein sequence ID" value="KEZ24117.1"/>
    <property type="molecule type" value="Genomic_DNA"/>
</dbReference>
<dbReference type="OrthoDB" id="9809878at2"/>
<dbReference type="eggNOG" id="COG0629">
    <property type="taxonomic scope" value="Bacteria"/>
</dbReference>
<dbReference type="PROSITE" id="PS50935">
    <property type="entry name" value="SSB"/>
    <property type="match status" value="1"/>
</dbReference>
<evidence type="ECO:0000313" key="6">
    <source>
        <dbReference type="Proteomes" id="UP000028537"/>
    </source>
</evidence>
<evidence type="ECO:0000256" key="3">
    <source>
        <dbReference type="PIRNR" id="PIRNR002070"/>
    </source>
</evidence>
<dbReference type="Pfam" id="PF00436">
    <property type="entry name" value="SSB"/>
    <property type="match status" value="1"/>
</dbReference>
<dbReference type="Gene3D" id="2.40.50.140">
    <property type="entry name" value="Nucleic acid-binding proteins"/>
    <property type="match status" value="1"/>
</dbReference>
<keyword evidence="6" id="KW-1185">Reference proteome</keyword>